<sequence>MKQDIGVFLGVTGKILNNLQKAVRSMVGKLTYWLMNNLKKSNSLEHNSSLDVFITIKKERLLSKVIDAWRYYTQNRGVITDSFYGRINAYDLKAIKAMVRKDDNPSRLIKYSLAIMFDFKGGFPQRKIWQQTSDPTLLRYIPFMPNSWLHISETPYNYTNYNLNSEQADIISRVALDVRQRSRFLKLRTYNDRINHLEEVSLKILRFLLKKGANPNDKYFLANMIFKHKYHSRTFLCKVISMCSHYGLESNTMLKALKLPWKKAYDSDLEYFIGPVLKNIHTNRLNVKDTIQLCYSWTSKKNLLKATNSNSGNLYKLNDDVLGIIHSFVYSFDY</sequence>
<evidence type="ECO:0000313" key="1">
    <source>
        <dbReference type="EMBL" id="QHU22841.1"/>
    </source>
</evidence>
<dbReference type="EMBL" id="MN741018">
    <property type="protein sequence ID" value="QHU22841.1"/>
    <property type="molecule type" value="Genomic_DNA"/>
</dbReference>
<name>A0A6C0L036_9ZZZZ</name>
<reference evidence="1" key="1">
    <citation type="journal article" date="2020" name="Nature">
        <title>Giant virus diversity and host interactions through global metagenomics.</title>
        <authorList>
            <person name="Schulz F."/>
            <person name="Roux S."/>
            <person name="Paez-Espino D."/>
            <person name="Jungbluth S."/>
            <person name="Walsh D.A."/>
            <person name="Denef V.J."/>
            <person name="McMahon K.D."/>
            <person name="Konstantinidis K.T."/>
            <person name="Eloe-Fadrosh E.A."/>
            <person name="Kyrpides N.C."/>
            <person name="Woyke T."/>
        </authorList>
    </citation>
    <scope>NUCLEOTIDE SEQUENCE</scope>
    <source>
        <strain evidence="1">GVMAG-S-ERX555907-63</strain>
    </source>
</reference>
<dbReference type="AlphaFoldDB" id="A0A6C0L036"/>
<protein>
    <submittedName>
        <fullName evidence="1">Uncharacterized protein</fullName>
    </submittedName>
</protein>
<proteinExistence type="predicted"/>
<accession>A0A6C0L036</accession>
<organism evidence="1">
    <name type="scientific">viral metagenome</name>
    <dbReference type="NCBI Taxonomy" id="1070528"/>
    <lineage>
        <taxon>unclassified sequences</taxon>
        <taxon>metagenomes</taxon>
        <taxon>organismal metagenomes</taxon>
    </lineage>
</organism>